<protein>
    <recommendedName>
        <fullName evidence="8">RING-type domain-containing protein</fullName>
    </recommendedName>
</protein>
<dbReference type="InterPro" id="IPR050784">
    <property type="entry name" value="IAP"/>
</dbReference>
<feature type="region of interest" description="Disordered" evidence="7">
    <location>
        <begin position="238"/>
        <end position="258"/>
    </location>
</feature>
<dbReference type="GO" id="GO:0043066">
    <property type="term" value="P:negative regulation of apoptotic process"/>
    <property type="evidence" value="ECO:0007669"/>
    <property type="project" value="TreeGrafter"/>
</dbReference>
<evidence type="ECO:0000259" key="8">
    <source>
        <dbReference type="PROSITE" id="PS50089"/>
    </source>
</evidence>
<dbReference type="PROSITE" id="PS50143">
    <property type="entry name" value="BIR_REPEAT_2"/>
    <property type="match status" value="2"/>
</dbReference>
<dbReference type="SUPFAM" id="SSF57924">
    <property type="entry name" value="Inhibitor of apoptosis (IAP) repeat"/>
    <property type="match status" value="2"/>
</dbReference>
<dbReference type="GO" id="GO:0051726">
    <property type="term" value="P:regulation of cell cycle"/>
    <property type="evidence" value="ECO:0007669"/>
    <property type="project" value="TreeGrafter"/>
</dbReference>
<keyword evidence="4 6" id="KW-0863">Zinc-finger</keyword>
<evidence type="ECO:0000313" key="10">
    <source>
        <dbReference type="Proteomes" id="UP001374579"/>
    </source>
</evidence>
<comment type="similarity">
    <text evidence="1">Belongs to the IAP family.</text>
</comment>
<feature type="compositionally biased region" description="Low complexity" evidence="7">
    <location>
        <begin position="96"/>
        <end position="118"/>
    </location>
</feature>
<evidence type="ECO:0000256" key="3">
    <source>
        <dbReference type="ARBA" id="ARBA00022723"/>
    </source>
</evidence>
<evidence type="ECO:0000256" key="4">
    <source>
        <dbReference type="ARBA" id="ARBA00022771"/>
    </source>
</evidence>
<dbReference type="Gene3D" id="1.10.1170.10">
    <property type="entry name" value="Inhibitor Of Apoptosis Protein (2mihbC-IAP-1), Chain A"/>
    <property type="match status" value="3"/>
</dbReference>
<dbReference type="PANTHER" id="PTHR10044">
    <property type="entry name" value="INHIBITOR OF APOPTOSIS"/>
    <property type="match status" value="1"/>
</dbReference>
<dbReference type="CDD" id="cd00022">
    <property type="entry name" value="BIR"/>
    <property type="match status" value="2"/>
</dbReference>
<dbReference type="SMART" id="SM00184">
    <property type="entry name" value="RING"/>
    <property type="match status" value="1"/>
</dbReference>
<dbReference type="InterPro" id="IPR011029">
    <property type="entry name" value="DEATH-like_dom_sf"/>
</dbReference>
<dbReference type="GO" id="GO:0061630">
    <property type="term" value="F:ubiquitin protein ligase activity"/>
    <property type="evidence" value="ECO:0007669"/>
    <property type="project" value="TreeGrafter"/>
</dbReference>
<evidence type="ECO:0000256" key="6">
    <source>
        <dbReference type="PROSITE-ProRule" id="PRU00175"/>
    </source>
</evidence>
<feature type="domain" description="RING-type" evidence="8">
    <location>
        <begin position="350"/>
        <end position="385"/>
    </location>
</feature>
<feature type="compositionally biased region" description="Polar residues" evidence="7">
    <location>
        <begin position="238"/>
        <end position="251"/>
    </location>
</feature>
<feature type="region of interest" description="Disordered" evidence="7">
    <location>
        <begin position="96"/>
        <end position="125"/>
    </location>
</feature>
<dbReference type="FunFam" id="1.10.1170.10:FF:000003">
    <property type="entry name" value="E3 ubiquitin-protein ligase XIAP"/>
    <property type="match status" value="1"/>
</dbReference>
<dbReference type="CDD" id="cd16510">
    <property type="entry name" value="RING-HC_IAPs"/>
    <property type="match status" value="1"/>
</dbReference>
<dbReference type="InterPro" id="IPR001370">
    <property type="entry name" value="BIR_rpt"/>
</dbReference>
<dbReference type="EMBL" id="JBAMIC010000004">
    <property type="protein sequence ID" value="KAK7107735.1"/>
    <property type="molecule type" value="Genomic_DNA"/>
</dbReference>
<dbReference type="SMART" id="SM00238">
    <property type="entry name" value="BIR"/>
    <property type="match status" value="2"/>
</dbReference>
<dbReference type="AlphaFoldDB" id="A0AAN9GI69"/>
<dbReference type="PROSITE" id="PS50089">
    <property type="entry name" value="ZF_RING_2"/>
    <property type="match status" value="1"/>
</dbReference>
<dbReference type="Pfam" id="PF13920">
    <property type="entry name" value="zf-C3HC4_3"/>
    <property type="match status" value="1"/>
</dbReference>
<dbReference type="Gene3D" id="1.10.8.10">
    <property type="entry name" value="DNA helicase RuvA subunit, C-terminal domain"/>
    <property type="match status" value="1"/>
</dbReference>
<dbReference type="FunFam" id="1.10.1170.10:FF:000002">
    <property type="entry name" value="Baculoviral IAP repeat containing 7"/>
    <property type="match status" value="1"/>
</dbReference>
<comment type="caution">
    <text evidence="9">The sequence shown here is derived from an EMBL/GenBank/DDBJ whole genome shotgun (WGS) entry which is preliminary data.</text>
</comment>
<dbReference type="GO" id="GO:0005634">
    <property type="term" value="C:nucleus"/>
    <property type="evidence" value="ECO:0007669"/>
    <property type="project" value="TreeGrafter"/>
</dbReference>
<evidence type="ECO:0000256" key="1">
    <source>
        <dbReference type="ARBA" id="ARBA00006672"/>
    </source>
</evidence>
<dbReference type="GO" id="GO:0006915">
    <property type="term" value="P:apoptotic process"/>
    <property type="evidence" value="ECO:0007669"/>
    <property type="project" value="UniProtKB-KW"/>
</dbReference>
<dbReference type="GO" id="GO:0008270">
    <property type="term" value="F:zinc ion binding"/>
    <property type="evidence" value="ECO:0007669"/>
    <property type="project" value="UniProtKB-KW"/>
</dbReference>
<dbReference type="Gene3D" id="1.10.533.10">
    <property type="entry name" value="Death Domain, Fas"/>
    <property type="match status" value="1"/>
</dbReference>
<keyword evidence="10" id="KW-1185">Reference proteome</keyword>
<dbReference type="GO" id="GO:0043027">
    <property type="term" value="F:cysteine-type endopeptidase inhibitor activity involved in apoptotic process"/>
    <property type="evidence" value="ECO:0007669"/>
    <property type="project" value="TreeGrafter"/>
</dbReference>
<keyword evidence="2" id="KW-0053">Apoptosis</keyword>
<evidence type="ECO:0000256" key="5">
    <source>
        <dbReference type="ARBA" id="ARBA00022833"/>
    </source>
</evidence>
<reference evidence="9 10" key="1">
    <citation type="submission" date="2024-02" db="EMBL/GenBank/DDBJ databases">
        <title>Chromosome-scale genome assembly of the rough periwinkle Littorina saxatilis.</title>
        <authorList>
            <person name="De Jode A."/>
            <person name="Faria R."/>
            <person name="Formenti G."/>
            <person name="Sims Y."/>
            <person name="Smith T.P."/>
            <person name="Tracey A."/>
            <person name="Wood J.M.D."/>
            <person name="Zagrodzka Z.B."/>
            <person name="Johannesson K."/>
            <person name="Butlin R.K."/>
            <person name="Leder E.H."/>
        </authorList>
    </citation>
    <scope>NUCLEOTIDE SEQUENCE [LARGE SCALE GENOMIC DNA]</scope>
    <source>
        <strain evidence="9">Snail1</strain>
        <tissue evidence="9">Muscle</tissue>
    </source>
</reference>
<dbReference type="Pfam" id="PF00653">
    <property type="entry name" value="BIR"/>
    <property type="match status" value="2"/>
</dbReference>
<dbReference type="Proteomes" id="UP001374579">
    <property type="component" value="Unassembled WGS sequence"/>
</dbReference>
<dbReference type="InterPro" id="IPR001841">
    <property type="entry name" value="Znf_RING"/>
</dbReference>
<evidence type="ECO:0000256" key="2">
    <source>
        <dbReference type="ARBA" id="ARBA00022703"/>
    </source>
</evidence>
<dbReference type="GO" id="GO:0005737">
    <property type="term" value="C:cytoplasm"/>
    <property type="evidence" value="ECO:0007669"/>
    <property type="project" value="TreeGrafter"/>
</dbReference>
<dbReference type="GO" id="GO:0031398">
    <property type="term" value="P:positive regulation of protein ubiquitination"/>
    <property type="evidence" value="ECO:0007669"/>
    <property type="project" value="TreeGrafter"/>
</dbReference>
<keyword evidence="5" id="KW-0862">Zinc</keyword>
<organism evidence="9 10">
    <name type="scientific">Littorina saxatilis</name>
    <dbReference type="NCBI Taxonomy" id="31220"/>
    <lineage>
        <taxon>Eukaryota</taxon>
        <taxon>Metazoa</taxon>
        <taxon>Spiralia</taxon>
        <taxon>Lophotrochozoa</taxon>
        <taxon>Mollusca</taxon>
        <taxon>Gastropoda</taxon>
        <taxon>Caenogastropoda</taxon>
        <taxon>Littorinimorpha</taxon>
        <taxon>Littorinoidea</taxon>
        <taxon>Littorinidae</taxon>
        <taxon>Littorina</taxon>
    </lineage>
</organism>
<dbReference type="PANTHER" id="PTHR10044:SF139">
    <property type="entry name" value="DEATH-ASSOCIATED INHIBITOR OF APOPTOSIS 2"/>
    <property type="match status" value="1"/>
</dbReference>
<accession>A0AAN9GI69</accession>
<gene>
    <name evidence="9" type="ORF">V1264_015600</name>
</gene>
<keyword evidence="3" id="KW-0479">Metal-binding</keyword>
<name>A0AAN9GI69_9CAEN</name>
<proteinExistence type="inferred from homology"/>
<evidence type="ECO:0000313" key="9">
    <source>
        <dbReference type="EMBL" id="KAK7107735.1"/>
    </source>
</evidence>
<evidence type="ECO:0000256" key="7">
    <source>
        <dbReference type="SAM" id="MobiDB-lite"/>
    </source>
</evidence>
<dbReference type="PROSITE" id="PS01282">
    <property type="entry name" value="BIR_REPEAT_1"/>
    <property type="match status" value="1"/>
</dbReference>
<sequence>MDSGSPSMSKANAAPDLRSEQGRLNTFRCWPHSAAVSPEPLAKAGFYYLGQLDKVRCAFCGATLKSWQHGDDPFTEHEKHCGGCLFIQGHDVGNVPLPASSSPATSSISAPSPKPTSSRGLDIGPSEVTGNLRLNPCHPDNQSVDTRLATFVDWSSDLTQRPETLAHAGFFYRGEGDLVCCFCCGGALRNWERGDDPWVEHARWFPRCPYLLQQKGPVFIDEISDRYLAIQVTEDESLSQSRATSTAPTEPQTRDPGMPSVFREAVEMGFEPERIQTVLQRLVSSSGHVPTADQLVNALLEENEPHIGSGEGTVPAVTPVSNSGLSPQVSAAGGASVSTQQSQGGDRMLCKICLDREVAVTFLPCGHLVCCSECAQSIKQCPVCRQKLRATIRTYLC</sequence>